<evidence type="ECO:0000256" key="1">
    <source>
        <dbReference type="SAM" id="SignalP"/>
    </source>
</evidence>
<dbReference type="SUPFAM" id="SSF48619">
    <property type="entry name" value="Phospholipase A2, PLA2"/>
    <property type="match status" value="1"/>
</dbReference>
<accession>A0A7S2EIK2</accession>
<dbReference type="Gene3D" id="1.20.90.10">
    <property type="entry name" value="Phospholipase A2 domain"/>
    <property type="match status" value="1"/>
</dbReference>
<keyword evidence="1" id="KW-0732">Signal</keyword>
<reference evidence="2" key="1">
    <citation type="submission" date="2021-01" db="EMBL/GenBank/DDBJ databases">
        <authorList>
            <person name="Corre E."/>
            <person name="Pelletier E."/>
            <person name="Niang G."/>
            <person name="Scheremetjew M."/>
            <person name="Finn R."/>
            <person name="Kale V."/>
            <person name="Holt S."/>
            <person name="Cochrane G."/>
            <person name="Meng A."/>
            <person name="Brown T."/>
            <person name="Cohen L."/>
        </authorList>
    </citation>
    <scope>NUCLEOTIDE SEQUENCE</scope>
    <source>
        <strain evidence="2">Pop2</strain>
    </source>
</reference>
<dbReference type="AlphaFoldDB" id="A0A7S2EIK2"/>
<feature type="signal peptide" evidence="1">
    <location>
        <begin position="1"/>
        <end position="30"/>
    </location>
</feature>
<sequence length="249" mass="28118">MKAFSPPTSSTTSLLFFIITASNLLTNVNAGNIQLCAKTSHSNEPIQNAIVNCYDHDWFFDDDDFMTSGTTDQDGCVHLSYRNKSTRWYEPHKWWDEGTSTKPDIFCEVSGECLQPTNTNVKKKHNQNSLADFGTIFVEENNNFCGKGNWNGCGQRELPGWIQHAADSISGFQDQCNLHDVCYSNCDKTRTQCENEFRKDMFGVCNGDWSCEFLADLFHTGVTELGEDSCLADRKRAQCSDDGQNKCFQ</sequence>
<feature type="chain" id="PRO_5030969022" description="Phospholipase A2 domain-containing protein" evidence="1">
    <location>
        <begin position="31"/>
        <end position="249"/>
    </location>
</feature>
<gene>
    <name evidence="2" type="ORF">DBRI1063_LOCUS15337</name>
</gene>
<evidence type="ECO:0000313" key="2">
    <source>
        <dbReference type="EMBL" id="CAD9338563.1"/>
    </source>
</evidence>
<proteinExistence type="predicted"/>
<dbReference type="GO" id="GO:0050482">
    <property type="term" value="P:arachidonate secretion"/>
    <property type="evidence" value="ECO:0007669"/>
    <property type="project" value="InterPro"/>
</dbReference>
<dbReference type="InterPro" id="IPR036444">
    <property type="entry name" value="PLipase_A2_dom_sf"/>
</dbReference>
<dbReference type="GO" id="GO:0004623">
    <property type="term" value="F:phospholipase A2 activity"/>
    <property type="evidence" value="ECO:0007669"/>
    <property type="project" value="InterPro"/>
</dbReference>
<organism evidence="2">
    <name type="scientific">Ditylum brightwellii</name>
    <dbReference type="NCBI Taxonomy" id="49249"/>
    <lineage>
        <taxon>Eukaryota</taxon>
        <taxon>Sar</taxon>
        <taxon>Stramenopiles</taxon>
        <taxon>Ochrophyta</taxon>
        <taxon>Bacillariophyta</taxon>
        <taxon>Mediophyceae</taxon>
        <taxon>Lithodesmiophycidae</taxon>
        <taxon>Lithodesmiales</taxon>
        <taxon>Lithodesmiaceae</taxon>
        <taxon>Ditylum</taxon>
    </lineage>
</organism>
<name>A0A7S2EIK2_9STRA</name>
<evidence type="ECO:0008006" key="3">
    <source>
        <dbReference type="Google" id="ProtNLM"/>
    </source>
</evidence>
<dbReference type="GO" id="GO:0006644">
    <property type="term" value="P:phospholipid metabolic process"/>
    <property type="evidence" value="ECO:0007669"/>
    <property type="project" value="InterPro"/>
</dbReference>
<dbReference type="EMBL" id="HBGN01023974">
    <property type="protein sequence ID" value="CAD9338563.1"/>
    <property type="molecule type" value="Transcribed_RNA"/>
</dbReference>
<protein>
    <recommendedName>
        <fullName evidence="3">Phospholipase A2 domain-containing protein</fullName>
    </recommendedName>
</protein>